<gene>
    <name evidence="1" type="ORF">FWILDA_LOCUS20023</name>
</gene>
<reference evidence="1" key="1">
    <citation type="submission" date="2022-08" db="EMBL/GenBank/DDBJ databases">
        <authorList>
            <person name="Kallberg Y."/>
            <person name="Tangrot J."/>
            <person name="Rosling A."/>
        </authorList>
    </citation>
    <scope>NUCLEOTIDE SEQUENCE</scope>
    <source>
        <strain evidence="1">Wild A</strain>
    </source>
</reference>
<dbReference type="AlphaFoldDB" id="A0A9W4TFD4"/>
<sequence>INPLPLNDSTRYLGVWISLGKNKTFTVDLLKKEIKNAITIMSKKKMTDK</sequence>
<feature type="non-terminal residue" evidence="1">
    <location>
        <position position="1"/>
    </location>
</feature>
<accession>A0A9W4TFD4</accession>
<dbReference type="EMBL" id="CAMKVN010027300">
    <property type="protein sequence ID" value="CAI2201352.1"/>
    <property type="molecule type" value="Genomic_DNA"/>
</dbReference>
<keyword evidence="2" id="KW-1185">Reference proteome</keyword>
<feature type="non-terminal residue" evidence="1">
    <location>
        <position position="49"/>
    </location>
</feature>
<evidence type="ECO:0000313" key="1">
    <source>
        <dbReference type="EMBL" id="CAI2201352.1"/>
    </source>
</evidence>
<protein>
    <submittedName>
        <fullName evidence="1">7843_t:CDS:1</fullName>
    </submittedName>
</protein>
<comment type="caution">
    <text evidence="1">The sequence shown here is derived from an EMBL/GenBank/DDBJ whole genome shotgun (WGS) entry which is preliminary data.</text>
</comment>
<evidence type="ECO:0000313" key="2">
    <source>
        <dbReference type="Proteomes" id="UP001153678"/>
    </source>
</evidence>
<proteinExistence type="predicted"/>
<dbReference type="Proteomes" id="UP001153678">
    <property type="component" value="Unassembled WGS sequence"/>
</dbReference>
<name>A0A9W4TFD4_9GLOM</name>
<organism evidence="1 2">
    <name type="scientific">Funneliformis geosporum</name>
    <dbReference type="NCBI Taxonomy" id="1117311"/>
    <lineage>
        <taxon>Eukaryota</taxon>
        <taxon>Fungi</taxon>
        <taxon>Fungi incertae sedis</taxon>
        <taxon>Mucoromycota</taxon>
        <taxon>Glomeromycotina</taxon>
        <taxon>Glomeromycetes</taxon>
        <taxon>Glomerales</taxon>
        <taxon>Glomeraceae</taxon>
        <taxon>Funneliformis</taxon>
    </lineage>
</organism>